<evidence type="ECO:0000313" key="3">
    <source>
        <dbReference type="EMBL" id="KHS56930.1"/>
    </source>
</evidence>
<evidence type="ECO:0000259" key="1">
    <source>
        <dbReference type="Pfam" id="PF11738"/>
    </source>
</evidence>
<dbReference type="Pfam" id="PF11738">
    <property type="entry name" value="DUF3298"/>
    <property type="match status" value="1"/>
</dbReference>
<dbReference type="InterPro" id="IPR037126">
    <property type="entry name" value="PdaC/RsiV-like_sf"/>
</dbReference>
<name>A0A0B3WQW8_9FIRM</name>
<feature type="domain" description="DUF3298" evidence="1">
    <location>
        <begin position="143"/>
        <end position="216"/>
    </location>
</feature>
<evidence type="ECO:0000259" key="2">
    <source>
        <dbReference type="Pfam" id="PF13739"/>
    </source>
</evidence>
<protein>
    <recommendedName>
        <fullName evidence="5">DUF3298 domain-containing protein</fullName>
    </recommendedName>
</protein>
<dbReference type="EMBL" id="JWHR01000099">
    <property type="protein sequence ID" value="KHS56930.1"/>
    <property type="molecule type" value="Genomic_DNA"/>
</dbReference>
<evidence type="ECO:0008006" key="5">
    <source>
        <dbReference type="Google" id="ProtNLM"/>
    </source>
</evidence>
<proteinExistence type="predicted"/>
<gene>
    <name evidence="3" type="ORF">QX51_11255</name>
</gene>
<sequence length="249" mass="29527">MNNAQANNTCLFNTLYIQYVEDIGQNKYFYYDLKYPVIHNVKNGYFQVNEDILKNLNETINSSVYTFKEGILEEEQQINAANTDDSKTKINYRVYSNYDITFNKNHVISLTLHLTAMDNDNLQYNELYSYNIDLLTGNQLLLKDIFRPGVDYLKLVSDFINFRISQNPKSYYPDTVVDIPEDQSFYLTDQGIMIYFGLDEISPAANGIPKFFMEFSNFESYINPRFYCSINNMNYNIKNRRQQYNRMYY</sequence>
<dbReference type="AlphaFoldDB" id="A0A0B3WQW8"/>
<organism evidence="3 4">
    <name type="scientific">Terrisporobacter othiniensis</name>
    <dbReference type="NCBI Taxonomy" id="1577792"/>
    <lineage>
        <taxon>Bacteria</taxon>
        <taxon>Bacillati</taxon>
        <taxon>Bacillota</taxon>
        <taxon>Clostridia</taxon>
        <taxon>Peptostreptococcales</taxon>
        <taxon>Peptostreptococcaceae</taxon>
        <taxon>Terrisporobacter</taxon>
    </lineage>
</organism>
<dbReference type="STRING" id="1577792.QX51_11255"/>
<dbReference type="Proteomes" id="UP000031189">
    <property type="component" value="Unassembled WGS sequence"/>
</dbReference>
<evidence type="ECO:0000313" key="4">
    <source>
        <dbReference type="Proteomes" id="UP000031189"/>
    </source>
</evidence>
<accession>A0A0B3WQW8</accession>
<keyword evidence="4" id="KW-1185">Reference proteome</keyword>
<dbReference type="InterPro" id="IPR021729">
    <property type="entry name" value="DUF3298"/>
</dbReference>
<dbReference type="OrthoDB" id="5637at2"/>
<dbReference type="Gene3D" id="3.30.565.40">
    <property type="entry name" value="Fervidobacterium nodosum Rt17-B1 like"/>
    <property type="match status" value="1"/>
</dbReference>
<reference evidence="3 4" key="1">
    <citation type="submission" date="2014-12" db="EMBL/GenBank/DDBJ databases">
        <title>Draft genome sequence of Terrisporobacter sp. 08-306576, isolated from the blood culture of a bacteremia patient.</title>
        <authorList>
            <person name="Lund L.C."/>
            <person name="Sydenham T.V."/>
            <person name="Hogh S.V."/>
            <person name="Skov M.N."/>
            <person name="Kemp M."/>
            <person name="Justesen U.S."/>
        </authorList>
    </citation>
    <scope>NUCLEOTIDE SEQUENCE [LARGE SCALE GENOMIC DNA]</scope>
    <source>
        <strain evidence="3 4">08-306576</strain>
    </source>
</reference>
<feature type="domain" description="Deacetylase PdaC" evidence="2">
    <location>
        <begin position="25"/>
        <end position="112"/>
    </location>
</feature>
<dbReference type="InterPro" id="IPR025303">
    <property type="entry name" value="PdaC"/>
</dbReference>
<dbReference type="Gene3D" id="3.90.640.20">
    <property type="entry name" value="Heat-shock cognate protein, ATPase"/>
    <property type="match status" value="1"/>
</dbReference>
<comment type="caution">
    <text evidence="3">The sequence shown here is derived from an EMBL/GenBank/DDBJ whole genome shotgun (WGS) entry which is preliminary data.</text>
</comment>
<dbReference type="RefSeq" id="WP_039680005.1">
    <property type="nucleotide sequence ID" value="NZ_JWHR01000099.1"/>
</dbReference>
<dbReference type="Pfam" id="PF13739">
    <property type="entry name" value="PdaC"/>
    <property type="match status" value="1"/>
</dbReference>